<evidence type="ECO:0000313" key="4">
    <source>
        <dbReference type="EMBL" id="RHC12879.1"/>
    </source>
</evidence>
<organism evidence="3 5">
    <name type="scientific">Roseburia intestinalis</name>
    <dbReference type="NCBI Taxonomy" id="166486"/>
    <lineage>
        <taxon>Bacteria</taxon>
        <taxon>Bacillati</taxon>
        <taxon>Bacillota</taxon>
        <taxon>Clostridia</taxon>
        <taxon>Lachnospirales</taxon>
        <taxon>Lachnospiraceae</taxon>
        <taxon>Roseburia</taxon>
    </lineage>
</organism>
<evidence type="ECO:0000256" key="1">
    <source>
        <dbReference type="ARBA" id="ARBA00003238"/>
    </source>
</evidence>
<protein>
    <submittedName>
        <fullName evidence="4">DegV family protein</fullName>
    </submittedName>
    <submittedName>
        <fullName evidence="3">Fatty acid-binding protein TM_1468</fullName>
    </submittedName>
</protein>
<evidence type="ECO:0000313" key="5">
    <source>
        <dbReference type="Proteomes" id="UP000095350"/>
    </source>
</evidence>
<dbReference type="Gene3D" id="3.30.1180.10">
    <property type="match status" value="1"/>
</dbReference>
<reference evidence="4 6" key="2">
    <citation type="submission" date="2018-08" db="EMBL/GenBank/DDBJ databases">
        <title>A genome reference for cultivated species of the human gut microbiota.</title>
        <authorList>
            <person name="Zou Y."/>
            <person name="Xue W."/>
            <person name="Luo G."/>
        </authorList>
    </citation>
    <scope>NUCLEOTIDE SEQUENCE [LARGE SCALE GENOMIC DNA]</scope>
    <source>
        <strain evidence="4 6">AM37-1AC</strain>
    </source>
</reference>
<dbReference type="Pfam" id="PF02645">
    <property type="entry name" value="DegV"/>
    <property type="match status" value="1"/>
</dbReference>
<dbReference type="Gene3D" id="3.40.50.10170">
    <property type="match status" value="1"/>
</dbReference>
<proteinExistence type="predicted"/>
<name>A0A173VNZ4_9FIRM</name>
<dbReference type="SUPFAM" id="SSF82549">
    <property type="entry name" value="DAK1/DegV-like"/>
    <property type="match status" value="1"/>
</dbReference>
<dbReference type="InterPro" id="IPR043168">
    <property type="entry name" value="DegV_C"/>
</dbReference>
<dbReference type="InterPro" id="IPR003797">
    <property type="entry name" value="DegV"/>
</dbReference>
<dbReference type="Proteomes" id="UP000283513">
    <property type="component" value="Unassembled WGS sequence"/>
</dbReference>
<gene>
    <name evidence="4" type="ORF">DW856_18080</name>
    <name evidence="3" type="ORF">ERS852572_03113</name>
</gene>
<reference evidence="3 5" key="1">
    <citation type="submission" date="2015-09" db="EMBL/GenBank/DDBJ databases">
        <authorList>
            <consortium name="Pathogen Informatics"/>
        </authorList>
    </citation>
    <scope>NUCLEOTIDE SEQUENCE [LARGE SCALE GENOMIC DNA]</scope>
    <source>
        <strain evidence="3 5">2789STDY5834960</strain>
    </source>
</reference>
<dbReference type="Proteomes" id="UP000095350">
    <property type="component" value="Unassembled WGS sequence"/>
</dbReference>
<dbReference type="PANTHER" id="PTHR33434">
    <property type="entry name" value="DEGV DOMAIN-CONTAINING PROTEIN DR_1986-RELATED"/>
    <property type="match status" value="1"/>
</dbReference>
<evidence type="ECO:0000256" key="2">
    <source>
        <dbReference type="ARBA" id="ARBA00023121"/>
    </source>
</evidence>
<dbReference type="AlphaFoldDB" id="A0A173VNZ4"/>
<dbReference type="GO" id="GO:0008289">
    <property type="term" value="F:lipid binding"/>
    <property type="evidence" value="ECO:0007669"/>
    <property type="project" value="UniProtKB-KW"/>
</dbReference>
<evidence type="ECO:0000313" key="3">
    <source>
        <dbReference type="EMBL" id="CUN27668.1"/>
    </source>
</evidence>
<dbReference type="PaxDb" id="166486-ERS852572_03113"/>
<accession>A0A173VNZ4</accession>
<comment type="function">
    <text evidence="1">May bind long-chain fatty acids, such as palmitate, and may play a role in lipid transport or fatty acid metabolism.</text>
</comment>
<dbReference type="OrthoDB" id="9780660at2"/>
<dbReference type="InterPro" id="IPR050270">
    <property type="entry name" value="DegV_domain_contain"/>
</dbReference>
<dbReference type="PROSITE" id="PS51482">
    <property type="entry name" value="DEGV"/>
    <property type="match status" value="1"/>
</dbReference>
<dbReference type="NCBIfam" id="TIGR00762">
    <property type="entry name" value="DegV"/>
    <property type="match status" value="1"/>
</dbReference>
<evidence type="ECO:0000313" key="6">
    <source>
        <dbReference type="Proteomes" id="UP000283513"/>
    </source>
</evidence>
<keyword evidence="2" id="KW-0446">Lipid-binding</keyword>
<dbReference type="EMBL" id="QSHO01000024">
    <property type="protein sequence ID" value="RHC12879.1"/>
    <property type="molecule type" value="Genomic_DNA"/>
</dbReference>
<sequence length="300" mass="33270">MFQIIVDSAANIPAELVKKYKIKVLSFINFVNGKEVTCFDPELSPEEERQKGHEYYDAVRQGADVKTGLISTAIFEDAFRSAMENNEDVLYFSLSKNISGNFNSARLAAEDLMHDPVNGRKIRLIDSLNASLAQGILAIYASEMRDKGMEVDEVADILETYPAKMNGVFTVGDLKYLSRTGRLSGATALVGNLLSIKPILRGNKDGFIVQYKKCRGRKAALNELISLVCDNIVEPEKQIIGIAHADAYEDSLYVMDKIQKKISVREFINTSYDFCTGSHVGPDTIALFFMAKDRELGAGK</sequence>
<dbReference type="RefSeq" id="WP_055195573.1">
    <property type="nucleotide sequence ID" value="NZ_CABIYH010000028.1"/>
</dbReference>
<dbReference type="PANTHER" id="PTHR33434:SF3">
    <property type="entry name" value="DEGV DOMAIN-CONTAINING PROTEIN YITS"/>
    <property type="match status" value="1"/>
</dbReference>
<dbReference type="EMBL" id="CYXZ01000028">
    <property type="protein sequence ID" value="CUN27668.1"/>
    <property type="molecule type" value="Genomic_DNA"/>
</dbReference>
<dbReference type="STRING" id="166486.ERS852572_03113"/>